<dbReference type="SUPFAM" id="SSF53474">
    <property type="entry name" value="alpha/beta-Hydrolases"/>
    <property type="match status" value="1"/>
</dbReference>
<name>A0A2B6I372_9BACI</name>
<dbReference type="PANTHER" id="PTHR43798">
    <property type="entry name" value="MONOACYLGLYCEROL LIPASE"/>
    <property type="match status" value="1"/>
</dbReference>
<dbReference type="PANTHER" id="PTHR43798:SF33">
    <property type="entry name" value="HYDROLASE, PUTATIVE (AFU_ORTHOLOGUE AFUA_2G14860)-RELATED"/>
    <property type="match status" value="1"/>
</dbReference>
<dbReference type="GO" id="GO:0016020">
    <property type="term" value="C:membrane"/>
    <property type="evidence" value="ECO:0007669"/>
    <property type="project" value="TreeGrafter"/>
</dbReference>
<proteinExistence type="predicted"/>
<sequence>MGECVMIKPATMEFVSLSNGETIAYQEVGRRNKEILILIHGNMTSSQHWDLVIEKLQDEYHIYAIDLRGFGKSTYNKPIDSLQDFAGDVKLFIDELQLKKFSLMGWSMGGGVAMEFTACHTELVEKLILVESVGMKGYPIFKKDINGQPIVSTLLKTKEEIAQDPVQIAPVLDAIKNMNKLYYRTVWDLLIYTHNKPDPERYEKYLDDMLTQRNFVDVNYALITFNISDEHNGVVPGNGYIHRLQVPTLVVQGDRDYVVPQVVGEELAKHLPDAELVILEDCGHSPFVDCLDVFIKRVTGWLENK</sequence>
<protein>
    <submittedName>
        <fullName evidence="1">Alpha/beta hydrolase</fullName>
    </submittedName>
</protein>
<dbReference type="AlphaFoldDB" id="A0A2B6I372"/>
<dbReference type="GO" id="GO:0016787">
    <property type="term" value="F:hydrolase activity"/>
    <property type="evidence" value="ECO:0007669"/>
    <property type="project" value="UniProtKB-KW"/>
</dbReference>
<dbReference type="InterPro" id="IPR050266">
    <property type="entry name" value="AB_hydrolase_sf"/>
</dbReference>
<dbReference type="Pfam" id="PF00561">
    <property type="entry name" value="Abhydrolase_1"/>
    <property type="match status" value="1"/>
</dbReference>
<evidence type="ECO:0000313" key="1">
    <source>
        <dbReference type="EMBL" id="PEM57206.1"/>
    </source>
</evidence>
<dbReference type="RefSeq" id="WP_097833712.1">
    <property type="nucleotide sequence ID" value="NZ_NUBH01000062.1"/>
</dbReference>
<dbReference type="EMBL" id="NUDP01000287">
    <property type="protein sequence ID" value="PEM57206.1"/>
    <property type="molecule type" value="Genomic_DNA"/>
</dbReference>
<comment type="caution">
    <text evidence="1">The sequence shown here is derived from an EMBL/GenBank/DDBJ whole genome shotgun (WGS) entry which is preliminary data.</text>
</comment>
<dbReference type="PRINTS" id="PR00111">
    <property type="entry name" value="ABHYDROLASE"/>
</dbReference>
<dbReference type="InterPro" id="IPR029058">
    <property type="entry name" value="AB_hydrolase_fold"/>
</dbReference>
<reference evidence="1 2" key="1">
    <citation type="submission" date="2017-09" db="EMBL/GenBank/DDBJ databases">
        <title>Large-scale bioinformatics analysis of Bacillus genomes uncovers conserved roles of natural products in bacterial physiology.</title>
        <authorList>
            <consortium name="Agbiome Team Llc"/>
            <person name="Bleich R.M."/>
            <person name="Grubbs K.J."/>
            <person name="Santa Maria K.C."/>
            <person name="Allen S.E."/>
            <person name="Farag S."/>
            <person name="Shank E.A."/>
            <person name="Bowers A."/>
        </authorList>
    </citation>
    <scope>NUCLEOTIDE SEQUENCE [LARGE SCALE GENOMIC DNA]</scope>
    <source>
        <strain evidence="1 2">AFS009893</strain>
    </source>
</reference>
<dbReference type="Proteomes" id="UP000219775">
    <property type="component" value="Unassembled WGS sequence"/>
</dbReference>
<dbReference type="InterPro" id="IPR000073">
    <property type="entry name" value="AB_hydrolase_1"/>
</dbReference>
<organism evidence="1 2">
    <name type="scientific">Bacillus pseudomycoides</name>
    <dbReference type="NCBI Taxonomy" id="64104"/>
    <lineage>
        <taxon>Bacteria</taxon>
        <taxon>Bacillati</taxon>
        <taxon>Bacillota</taxon>
        <taxon>Bacilli</taxon>
        <taxon>Bacillales</taxon>
        <taxon>Bacillaceae</taxon>
        <taxon>Bacillus</taxon>
        <taxon>Bacillus cereus group</taxon>
    </lineage>
</organism>
<evidence type="ECO:0000313" key="2">
    <source>
        <dbReference type="Proteomes" id="UP000219775"/>
    </source>
</evidence>
<gene>
    <name evidence="1" type="ORF">CN613_29670</name>
</gene>
<accession>A0A2B6I372</accession>
<dbReference type="Gene3D" id="3.40.50.1820">
    <property type="entry name" value="alpha/beta hydrolase"/>
    <property type="match status" value="1"/>
</dbReference>
<keyword evidence="1" id="KW-0378">Hydrolase</keyword>